<accession>A0A0B3Y3W7</accession>
<dbReference type="GO" id="GO:0016987">
    <property type="term" value="F:sigma factor activity"/>
    <property type="evidence" value="ECO:0007669"/>
    <property type="project" value="UniProtKB-KW"/>
</dbReference>
<dbReference type="Proteomes" id="UP000031197">
    <property type="component" value="Unassembled WGS sequence"/>
</dbReference>
<evidence type="ECO:0000256" key="1">
    <source>
        <dbReference type="ARBA" id="ARBA00010641"/>
    </source>
</evidence>
<dbReference type="InterPro" id="IPR007627">
    <property type="entry name" value="RNA_pol_sigma70_r2"/>
</dbReference>
<protein>
    <submittedName>
        <fullName evidence="7">RNA polymerase sigma 70</fullName>
    </submittedName>
</protein>
<dbReference type="InterPro" id="IPR039425">
    <property type="entry name" value="RNA_pol_sigma-70-like"/>
</dbReference>
<dbReference type="SUPFAM" id="SSF88946">
    <property type="entry name" value="Sigma2 domain of RNA polymerase sigma factors"/>
    <property type="match status" value="1"/>
</dbReference>
<keyword evidence="8" id="KW-1185">Reference proteome</keyword>
<keyword evidence="3" id="KW-0731">Sigma factor</keyword>
<organism evidence="7 8">
    <name type="scientific">Alteromonas marina</name>
    <dbReference type="NCBI Taxonomy" id="203795"/>
    <lineage>
        <taxon>Bacteria</taxon>
        <taxon>Pseudomonadati</taxon>
        <taxon>Pseudomonadota</taxon>
        <taxon>Gammaproteobacteria</taxon>
        <taxon>Alteromonadales</taxon>
        <taxon>Alteromonadaceae</taxon>
        <taxon>Alteromonas/Salinimonas group</taxon>
        <taxon>Alteromonas</taxon>
    </lineage>
</organism>
<comment type="similarity">
    <text evidence="1">Belongs to the sigma-70 factor family. ECF subfamily.</text>
</comment>
<evidence type="ECO:0000313" key="7">
    <source>
        <dbReference type="EMBL" id="KHT50774.1"/>
    </source>
</evidence>
<feature type="domain" description="RNA polymerase sigma-70 region 2" evidence="5">
    <location>
        <begin position="7"/>
        <end position="68"/>
    </location>
</feature>
<proteinExistence type="inferred from homology"/>
<reference evidence="7 8" key="1">
    <citation type="submission" date="2014-12" db="EMBL/GenBank/DDBJ databases">
        <title>Genome sequencing of Alteromonas marina AD001.</title>
        <authorList>
            <person name="Adrian T.G.S."/>
            <person name="Chan K.G."/>
        </authorList>
    </citation>
    <scope>NUCLEOTIDE SEQUENCE [LARGE SCALE GENOMIC DNA]</scope>
    <source>
        <strain evidence="7 8">AD001</strain>
    </source>
</reference>
<dbReference type="PANTHER" id="PTHR43133">
    <property type="entry name" value="RNA POLYMERASE ECF-TYPE SIGMA FACTO"/>
    <property type="match status" value="1"/>
</dbReference>
<evidence type="ECO:0000259" key="6">
    <source>
        <dbReference type="Pfam" id="PF08281"/>
    </source>
</evidence>
<evidence type="ECO:0000313" key="8">
    <source>
        <dbReference type="Proteomes" id="UP000031197"/>
    </source>
</evidence>
<dbReference type="SUPFAM" id="SSF88659">
    <property type="entry name" value="Sigma3 and sigma4 domains of RNA polymerase sigma factors"/>
    <property type="match status" value="1"/>
</dbReference>
<dbReference type="Pfam" id="PF08281">
    <property type="entry name" value="Sigma70_r4_2"/>
    <property type="match status" value="1"/>
</dbReference>
<dbReference type="InterPro" id="IPR013325">
    <property type="entry name" value="RNA_pol_sigma_r2"/>
</dbReference>
<dbReference type="GO" id="GO:0003677">
    <property type="term" value="F:DNA binding"/>
    <property type="evidence" value="ECO:0007669"/>
    <property type="project" value="InterPro"/>
</dbReference>
<dbReference type="GO" id="GO:0006352">
    <property type="term" value="P:DNA-templated transcription initiation"/>
    <property type="evidence" value="ECO:0007669"/>
    <property type="project" value="InterPro"/>
</dbReference>
<keyword evidence="4" id="KW-0804">Transcription</keyword>
<dbReference type="InterPro" id="IPR036388">
    <property type="entry name" value="WH-like_DNA-bd_sf"/>
</dbReference>
<dbReference type="Gene3D" id="1.10.1740.10">
    <property type="match status" value="1"/>
</dbReference>
<dbReference type="NCBIfam" id="TIGR02937">
    <property type="entry name" value="sigma70-ECF"/>
    <property type="match status" value="1"/>
</dbReference>
<dbReference type="OrthoDB" id="9797134at2"/>
<evidence type="ECO:0000256" key="3">
    <source>
        <dbReference type="ARBA" id="ARBA00023082"/>
    </source>
</evidence>
<sequence length="164" mass="18391">MKDELTELVPSLRKFAYSLTGNMHDADDLLQNTLERLLSKPLPEQVTLMAWAFRVCRNCWIDEYRAKKVRANACDVLSHEAQSVHQLNMDEAVTQAITLKQVSSAMDELPYEQRETLSLVAVQGMSYADASEVLQVPAGTIMSRLARARVKISNLLNGPKEVLS</sequence>
<feature type="domain" description="RNA polymerase sigma factor 70 region 4 type 2" evidence="6">
    <location>
        <begin position="101"/>
        <end position="152"/>
    </location>
</feature>
<dbReference type="InterPro" id="IPR013249">
    <property type="entry name" value="RNA_pol_sigma70_r4_t2"/>
</dbReference>
<dbReference type="PANTHER" id="PTHR43133:SF25">
    <property type="entry name" value="RNA POLYMERASE SIGMA FACTOR RFAY-RELATED"/>
    <property type="match status" value="1"/>
</dbReference>
<evidence type="ECO:0000259" key="5">
    <source>
        <dbReference type="Pfam" id="PF04542"/>
    </source>
</evidence>
<keyword evidence="2" id="KW-0805">Transcription regulation</keyword>
<evidence type="ECO:0000256" key="4">
    <source>
        <dbReference type="ARBA" id="ARBA00023163"/>
    </source>
</evidence>
<dbReference type="Gene3D" id="1.10.10.10">
    <property type="entry name" value="Winged helix-like DNA-binding domain superfamily/Winged helix DNA-binding domain"/>
    <property type="match status" value="1"/>
</dbReference>
<dbReference type="AlphaFoldDB" id="A0A0B3Y3W7"/>
<dbReference type="Pfam" id="PF04542">
    <property type="entry name" value="Sigma70_r2"/>
    <property type="match status" value="1"/>
</dbReference>
<name>A0A0B3Y3W7_9ALTE</name>
<dbReference type="InterPro" id="IPR014284">
    <property type="entry name" value="RNA_pol_sigma-70_dom"/>
</dbReference>
<evidence type="ECO:0000256" key="2">
    <source>
        <dbReference type="ARBA" id="ARBA00023015"/>
    </source>
</evidence>
<dbReference type="EMBL" id="JWLW01000023">
    <property type="protein sequence ID" value="KHT50774.1"/>
    <property type="molecule type" value="Genomic_DNA"/>
</dbReference>
<dbReference type="RefSeq" id="WP_039221670.1">
    <property type="nucleotide sequence ID" value="NZ_JWLW01000023.1"/>
</dbReference>
<dbReference type="InterPro" id="IPR013324">
    <property type="entry name" value="RNA_pol_sigma_r3/r4-like"/>
</dbReference>
<gene>
    <name evidence="7" type="ORF">RJ41_13425</name>
</gene>
<dbReference type="CDD" id="cd06171">
    <property type="entry name" value="Sigma70_r4"/>
    <property type="match status" value="1"/>
</dbReference>
<comment type="caution">
    <text evidence="7">The sequence shown here is derived from an EMBL/GenBank/DDBJ whole genome shotgun (WGS) entry which is preliminary data.</text>
</comment>